<dbReference type="AlphaFoldDB" id="A0AAX2H7F1"/>
<dbReference type="EMBL" id="OBKZ01000016">
    <property type="protein sequence ID" value="SOB52290.1"/>
    <property type="molecule type" value="Genomic_DNA"/>
</dbReference>
<gene>
    <name evidence="1" type="ORF">PLUA15_230033</name>
</gene>
<dbReference type="Proteomes" id="UP000219564">
    <property type="component" value="Unassembled WGS sequence"/>
</dbReference>
<accession>A0AAX2H7F1</accession>
<protein>
    <submittedName>
        <fullName evidence="1">Uncharacterized protein</fullName>
    </submittedName>
</protein>
<organism evidence="1 2">
    <name type="scientific">Pseudomonas lundensis</name>
    <dbReference type="NCBI Taxonomy" id="86185"/>
    <lineage>
        <taxon>Bacteria</taxon>
        <taxon>Pseudomonadati</taxon>
        <taxon>Pseudomonadota</taxon>
        <taxon>Gammaproteobacteria</taxon>
        <taxon>Pseudomonadales</taxon>
        <taxon>Pseudomonadaceae</taxon>
        <taxon>Pseudomonas</taxon>
    </lineage>
</organism>
<evidence type="ECO:0000313" key="2">
    <source>
        <dbReference type="Proteomes" id="UP000219564"/>
    </source>
</evidence>
<comment type="caution">
    <text evidence="1">The sequence shown here is derived from an EMBL/GenBank/DDBJ whole genome shotgun (WGS) entry which is preliminary data.</text>
</comment>
<proteinExistence type="predicted"/>
<name>A0AAX2H7F1_9PSED</name>
<sequence length="87" mass="9498">MAEAMGFELMDLLQSTVFKTVALNHSATPPNVVAGAIIPERNTLSNSLDRLLQSLCYDLCYLTFQYTGVSPCANRITQLITACRPSS</sequence>
<reference evidence="1 2" key="1">
    <citation type="submission" date="2017-08" db="EMBL/GenBank/DDBJ databases">
        <authorList>
            <person name="Chaillou S."/>
        </authorList>
    </citation>
    <scope>NUCLEOTIDE SEQUENCE [LARGE SCALE GENOMIC DNA]</scope>
    <source>
        <strain evidence="1 2">MFPA15A1205</strain>
    </source>
</reference>
<evidence type="ECO:0000313" key="1">
    <source>
        <dbReference type="EMBL" id="SOB52290.1"/>
    </source>
</evidence>